<name>A0ABV9H772_9HYPH</name>
<accession>A0ABV9H772</accession>
<keyword evidence="2" id="KW-1185">Reference proteome</keyword>
<sequence>MSFSPVQPSVAEFWKKNHTGLKNPGKPGFLPVIFCVVRQDHMTGKTLPLAILSGSENQVCQNPSFG</sequence>
<dbReference type="RefSeq" id="WP_374829356.1">
    <property type="nucleotide sequence ID" value="NZ_JBHEEZ010000001.1"/>
</dbReference>
<protein>
    <submittedName>
        <fullName evidence="1">Uncharacterized protein</fullName>
    </submittedName>
</protein>
<evidence type="ECO:0000313" key="1">
    <source>
        <dbReference type="EMBL" id="MFC4625308.1"/>
    </source>
</evidence>
<organism evidence="1 2">
    <name type="scientific">Daeguia caeni</name>
    <dbReference type="NCBI Taxonomy" id="439612"/>
    <lineage>
        <taxon>Bacteria</taxon>
        <taxon>Pseudomonadati</taxon>
        <taxon>Pseudomonadota</taxon>
        <taxon>Alphaproteobacteria</taxon>
        <taxon>Hyphomicrobiales</taxon>
        <taxon>Brucellaceae</taxon>
        <taxon>Daeguia</taxon>
    </lineage>
</organism>
<proteinExistence type="predicted"/>
<dbReference type="Proteomes" id="UP001596042">
    <property type="component" value="Unassembled WGS sequence"/>
</dbReference>
<gene>
    <name evidence="1" type="ORF">ACFO1V_08740</name>
</gene>
<reference evidence="2" key="1">
    <citation type="journal article" date="2019" name="Int. J. Syst. Evol. Microbiol.">
        <title>The Global Catalogue of Microorganisms (GCM) 10K type strain sequencing project: providing services to taxonomists for standard genome sequencing and annotation.</title>
        <authorList>
            <consortium name="The Broad Institute Genomics Platform"/>
            <consortium name="The Broad Institute Genome Sequencing Center for Infectious Disease"/>
            <person name="Wu L."/>
            <person name="Ma J."/>
        </authorList>
    </citation>
    <scope>NUCLEOTIDE SEQUENCE [LARGE SCALE GENOMIC DNA]</scope>
    <source>
        <strain evidence="2">CGMCC 1.15731</strain>
    </source>
</reference>
<comment type="caution">
    <text evidence="1">The sequence shown here is derived from an EMBL/GenBank/DDBJ whole genome shotgun (WGS) entry which is preliminary data.</text>
</comment>
<dbReference type="EMBL" id="JBHSEL010000053">
    <property type="protein sequence ID" value="MFC4625308.1"/>
    <property type="molecule type" value="Genomic_DNA"/>
</dbReference>
<evidence type="ECO:0000313" key="2">
    <source>
        <dbReference type="Proteomes" id="UP001596042"/>
    </source>
</evidence>